<dbReference type="GO" id="GO:0022857">
    <property type="term" value="F:transmembrane transporter activity"/>
    <property type="evidence" value="ECO:0007669"/>
    <property type="project" value="TreeGrafter"/>
</dbReference>
<dbReference type="RefSeq" id="WP_110361239.1">
    <property type="nucleotide sequence ID" value="NZ_QFLI01000005.1"/>
</dbReference>
<feature type="transmembrane region" description="Helical" evidence="6">
    <location>
        <begin position="757"/>
        <end position="777"/>
    </location>
</feature>
<evidence type="ECO:0000256" key="1">
    <source>
        <dbReference type="ARBA" id="ARBA00004651"/>
    </source>
</evidence>
<feature type="transmembrane region" description="Helical" evidence="6">
    <location>
        <begin position="671"/>
        <end position="693"/>
    </location>
</feature>
<feature type="transmembrane region" description="Helical" evidence="6">
    <location>
        <begin position="423"/>
        <end position="445"/>
    </location>
</feature>
<gene>
    <name evidence="9" type="ORF">DF185_13325</name>
</gene>
<keyword evidence="10" id="KW-1185">Reference proteome</keyword>
<protein>
    <recommendedName>
        <fullName evidence="11">ABC transporter permease</fullName>
    </recommendedName>
</protein>
<dbReference type="InterPro" id="IPR003838">
    <property type="entry name" value="ABC3_permease_C"/>
</dbReference>
<proteinExistence type="predicted"/>
<keyword evidence="2" id="KW-1003">Cell membrane</keyword>
<keyword evidence="4 6" id="KW-1133">Transmembrane helix</keyword>
<evidence type="ECO:0000259" key="7">
    <source>
        <dbReference type="Pfam" id="PF02687"/>
    </source>
</evidence>
<dbReference type="Pfam" id="PF12704">
    <property type="entry name" value="MacB_PCD"/>
    <property type="match status" value="1"/>
</dbReference>
<feature type="transmembrane region" description="Helical" evidence="6">
    <location>
        <begin position="378"/>
        <end position="402"/>
    </location>
</feature>
<reference evidence="9 10" key="1">
    <citation type="submission" date="2018-05" db="EMBL/GenBank/DDBJ databases">
        <title>Marinifilum breve JC075T sp. nov., a marine bacterium isolated from Yongle Blue Hole in the South China Sea.</title>
        <authorList>
            <person name="Fu T."/>
        </authorList>
    </citation>
    <scope>NUCLEOTIDE SEQUENCE [LARGE SCALE GENOMIC DNA]</scope>
    <source>
        <strain evidence="9 10">JC075</strain>
    </source>
</reference>
<dbReference type="Pfam" id="PF02687">
    <property type="entry name" value="FtsX"/>
    <property type="match status" value="2"/>
</dbReference>
<evidence type="ECO:0000256" key="3">
    <source>
        <dbReference type="ARBA" id="ARBA00022692"/>
    </source>
</evidence>
<evidence type="ECO:0000259" key="8">
    <source>
        <dbReference type="Pfam" id="PF12704"/>
    </source>
</evidence>
<dbReference type="PANTHER" id="PTHR30572">
    <property type="entry name" value="MEMBRANE COMPONENT OF TRANSPORTER-RELATED"/>
    <property type="match status" value="1"/>
</dbReference>
<evidence type="ECO:0008006" key="11">
    <source>
        <dbReference type="Google" id="ProtNLM"/>
    </source>
</evidence>
<comment type="subcellular location">
    <subcellularLocation>
        <location evidence="1">Cell membrane</location>
        <topology evidence="1">Multi-pass membrane protein</topology>
    </subcellularLocation>
</comment>
<accession>A0A2V3ZX89</accession>
<evidence type="ECO:0000313" key="10">
    <source>
        <dbReference type="Proteomes" id="UP000248079"/>
    </source>
</evidence>
<evidence type="ECO:0000256" key="2">
    <source>
        <dbReference type="ARBA" id="ARBA00022475"/>
    </source>
</evidence>
<dbReference type="EMBL" id="QFLI01000005">
    <property type="protein sequence ID" value="PXY00873.1"/>
    <property type="molecule type" value="Genomic_DNA"/>
</dbReference>
<feature type="transmembrane region" description="Helical" evidence="6">
    <location>
        <begin position="333"/>
        <end position="358"/>
    </location>
</feature>
<evidence type="ECO:0000256" key="4">
    <source>
        <dbReference type="ARBA" id="ARBA00022989"/>
    </source>
</evidence>
<dbReference type="InterPro" id="IPR050250">
    <property type="entry name" value="Macrolide_Exporter_MacB"/>
</dbReference>
<name>A0A2V3ZX89_9BACT</name>
<keyword evidence="3 6" id="KW-0812">Transmembrane</keyword>
<dbReference type="AlphaFoldDB" id="A0A2V3ZX89"/>
<dbReference type="PANTHER" id="PTHR30572:SF18">
    <property type="entry name" value="ABC-TYPE MACROLIDE FAMILY EXPORT SYSTEM PERMEASE COMPONENT 2"/>
    <property type="match status" value="1"/>
</dbReference>
<feature type="domain" description="MacB-like periplasmic core" evidence="8">
    <location>
        <begin position="20"/>
        <end position="239"/>
    </location>
</feature>
<feature type="domain" description="ABC3 transporter permease C-terminal" evidence="7">
    <location>
        <begin position="674"/>
        <end position="787"/>
    </location>
</feature>
<feature type="domain" description="ABC3 transporter permease C-terminal" evidence="7">
    <location>
        <begin position="291"/>
        <end position="401"/>
    </location>
</feature>
<comment type="caution">
    <text evidence="9">The sequence shown here is derived from an EMBL/GenBank/DDBJ whole genome shotgun (WGS) entry which is preliminary data.</text>
</comment>
<keyword evidence="5 6" id="KW-0472">Membrane</keyword>
<sequence length="794" mass="91672">MLWYHLKLSVLRLLKNKAFSLTNIFGLSFGIASFFILFIHVQNEKSYDKHIDDHQDIYRVISTPSHIDDSWARSLGFIQEAASQFPEVENATRFSHAKLENIKIHDESVAQKDVLSVDTNFMSMFGIESLIGNLKDISKPNVAFISERFAKKYFKNENPIGQYIETETLRSRKEPGKFEIVGIIKNTPIKTHFNCEILLSQKGALEQRYASLSTRKIQWVYNYLKLKEGTSPTFIAEKILTHFNNSAFRQSRGPKDYKFNLQKLTDIHLRSNCRFELKESNTKINIGLFTIVSFVILFVSLVNFISLITVNLFKRTKEFGLKSSIGAHKKHLLYQILIEVLLLCSLAIFISLFVIELIKPIISQFYEIQFDIFYNEPIIYLSILMIISLSGIISVLFVRLFILKNYSTSEIIKGLHPLSGKQLLQPLMIFQMLIVIILIASTILVNKQINFILDKPLGFTKDNIVVIHQKDYSKDPKVFANELKKNSQIVSVGFTRQYFGHPTQTISLDGLGIDGTAEMSLANYDFLQTMDIQLVHDYINRSKDTIEGMIINNHLYERLMEKHQNIENLNAYRAGVPLEADQRRVDIIGVAEDFNYSSAHNQIGDYVFLIGESRSRARFTHIKITSGNIRSAMDYIQEEWHKHYPNQEMDYFFMDEKVGQQYKSENILRKILLSFSLLGIIIGIMGISALSYFSSEQRTKEIGIRKTNGAKTHEIIKMLNKDFLRWVIIAFVLASPIAWYAMNKWLEIFAYKTELSWWIFALAGIIAMGIALLTVSWQSWRAAKRNPVESLRYE</sequence>
<evidence type="ECO:0000256" key="6">
    <source>
        <dbReference type="SAM" id="Phobius"/>
    </source>
</evidence>
<feature type="transmembrane region" description="Helical" evidence="6">
    <location>
        <begin position="723"/>
        <end position="742"/>
    </location>
</feature>
<dbReference type="OrthoDB" id="1109404at2"/>
<organism evidence="9 10">
    <name type="scientific">Marinifilum breve</name>
    <dbReference type="NCBI Taxonomy" id="2184082"/>
    <lineage>
        <taxon>Bacteria</taxon>
        <taxon>Pseudomonadati</taxon>
        <taxon>Bacteroidota</taxon>
        <taxon>Bacteroidia</taxon>
        <taxon>Marinilabiliales</taxon>
        <taxon>Marinifilaceae</taxon>
    </lineage>
</organism>
<dbReference type="Proteomes" id="UP000248079">
    <property type="component" value="Unassembled WGS sequence"/>
</dbReference>
<dbReference type="InterPro" id="IPR025857">
    <property type="entry name" value="MacB_PCD"/>
</dbReference>
<feature type="transmembrane region" description="Helical" evidence="6">
    <location>
        <begin position="21"/>
        <end position="41"/>
    </location>
</feature>
<dbReference type="GO" id="GO:0005886">
    <property type="term" value="C:plasma membrane"/>
    <property type="evidence" value="ECO:0007669"/>
    <property type="project" value="UniProtKB-SubCell"/>
</dbReference>
<evidence type="ECO:0000313" key="9">
    <source>
        <dbReference type="EMBL" id="PXY00873.1"/>
    </source>
</evidence>
<evidence type="ECO:0000256" key="5">
    <source>
        <dbReference type="ARBA" id="ARBA00023136"/>
    </source>
</evidence>
<feature type="transmembrane region" description="Helical" evidence="6">
    <location>
        <begin position="286"/>
        <end position="313"/>
    </location>
</feature>